<evidence type="ECO:0000256" key="9">
    <source>
        <dbReference type="ARBA" id="ARBA00023002"/>
    </source>
</evidence>
<feature type="domain" description="CBS" evidence="21">
    <location>
        <begin position="95"/>
        <end position="153"/>
    </location>
</feature>
<dbReference type="InterPro" id="IPR046342">
    <property type="entry name" value="CBS_dom_sf"/>
</dbReference>
<evidence type="ECO:0000256" key="6">
    <source>
        <dbReference type="ARBA" id="ARBA00022749"/>
    </source>
</evidence>
<keyword evidence="6 13" id="KW-0332">GMP biosynthesis</keyword>
<dbReference type="EC" id="1.1.1.205" evidence="13 20"/>
<feature type="binding site" evidence="13 15">
    <location>
        <begin position="341"/>
        <end position="343"/>
    </location>
    <ligand>
        <name>IMP</name>
        <dbReference type="ChEBI" id="CHEBI:58053"/>
    </ligand>
</feature>
<feature type="active site" description="Proton acceptor" evidence="13 14">
    <location>
        <position position="404"/>
    </location>
</feature>
<dbReference type="SMART" id="SM00116">
    <property type="entry name" value="CBS"/>
    <property type="match status" value="2"/>
</dbReference>
<feature type="binding site" evidence="16">
    <location>
        <begin position="251"/>
        <end position="253"/>
    </location>
    <ligand>
        <name>NAD(+)</name>
        <dbReference type="ChEBI" id="CHEBI:57540"/>
    </ligand>
</feature>
<dbReference type="EMBL" id="CP015506">
    <property type="protein sequence ID" value="AND37655.1"/>
    <property type="molecule type" value="Genomic_DNA"/>
</dbReference>
<evidence type="ECO:0000256" key="14">
    <source>
        <dbReference type="PIRSR" id="PIRSR000130-1"/>
    </source>
</evidence>
<feature type="active site" description="Thioimidate intermediate" evidence="13 14">
    <location>
        <position position="308"/>
    </location>
</feature>
<dbReference type="SUPFAM" id="SSF51412">
    <property type="entry name" value="Inosine monophosphate dehydrogenase (IMPDH)"/>
    <property type="match status" value="1"/>
</dbReference>
<evidence type="ECO:0000256" key="8">
    <source>
        <dbReference type="ARBA" id="ARBA00022958"/>
    </source>
</evidence>
<comment type="subunit">
    <text evidence="3 13">Homotetramer.</text>
</comment>
<reference evidence="22 23" key="1">
    <citation type="submission" date="2016-04" db="EMBL/GenBank/DDBJ databases">
        <title>Complete genome sequence of Bacillus oceanisediminis strain 2691.</title>
        <authorList>
            <person name="Jeong H."/>
            <person name="Kim H.J."/>
            <person name="Lee D.-W."/>
        </authorList>
    </citation>
    <scope>NUCLEOTIDE SEQUENCE [LARGE SCALE GENOMIC DNA]</scope>
    <source>
        <strain evidence="22 23">2691</strain>
    </source>
</reference>
<keyword evidence="5" id="KW-0677">Repeat</keyword>
<accession>A0A161IWI8</accession>
<sequence length="487" mass="52662">MWETKFAKEGLTFDDVLLVPSKSEVLPRDVSLKVNLTEKIALNIPVISAGMDTVTEAEMAIAMARQGGLGVIHKNMSIEQQADQVDKVKRSESGVITDPFFLTPEQQVFDAEHLMGKYRISGVPIVNNNEEQKLVGILTNRDLRFIQDYSIKISDVMTKENLVTAPVGTTLDEAEKILQQHKIEKLPLVDDEGVLKGLITIKDIEKVIEFPNSAKDERGRLLAGAAVGVTGDTMKRVEMLVKSHVDVIVVDTAHGHSKGVLDTVREIRNAYPDLAIIAGNVATAEATKDLIEAGADIVKVGIGPGSICTTRVVAGVGVPQITAVYDCATEARKHGKSIIADGGIKYSGDIVKALAAGGHAVMLGSLLAGVSESPGETEIFQGRRFKVYRGMGSVAAMEKGSKDRYFQEDNKKFVPEGIEGRIAYKGPLADTIYQLVGGIRSGMGYCGTKDLHDLRENAQFIKMTGAGLRESHPHDVQITKEAPNYSL</sequence>
<evidence type="ECO:0000256" key="7">
    <source>
        <dbReference type="ARBA" id="ARBA00022755"/>
    </source>
</evidence>
<comment type="similarity">
    <text evidence="2 13 19">Belongs to the IMPDH/GMPR family.</text>
</comment>
<dbReference type="PANTHER" id="PTHR11911">
    <property type="entry name" value="INOSINE-5-MONOPHOSPHATE DEHYDROGENASE RELATED"/>
    <property type="match status" value="1"/>
</dbReference>
<dbReference type="FunFam" id="3.20.20.70:FF:000003">
    <property type="entry name" value="GMP reductase"/>
    <property type="match status" value="1"/>
</dbReference>
<feature type="binding site" evidence="13">
    <location>
        <position position="472"/>
    </location>
    <ligand>
        <name>K(+)</name>
        <dbReference type="ChEBI" id="CHEBI:29103"/>
        <note>ligand shared between two tetrameric partners</note>
    </ligand>
</feature>
<dbReference type="SUPFAM" id="SSF54631">
    <property type="entry name" value="CBS-domain pair"/>
    <property type="match status" value="1"/>
</dbReference>
<dbReference type="Gene3D" id="3.20.20.70">
    <property type="entry name" value="Aldolase class I"/>
    <property type="match status" value="1"/>
</dbReference>
<dbReference type="KEGG" id="bon:A361_00080"/>
<keyword evidence="9 13" id="KW-0560">Oxidoreductase</keyword>
<feature type="binding site" evidence="13 15">
    <location>
        <begin position="364"/>
        <end position="365"/>
    </location>
    <ligand>
        <name>IMP</name>
        <dbReference type="ChEBI" id="CHEBI:58053"/>
    </ligand>
</feature>
<keyword evidence="8 13" id="KW-0630">Potassium</keyword>
<evidence type="ECO:0000256" key="13">
    <source>
        <dbReference type="HAMAP-Rule" id="MF_01964"/>
    </source>
</evidence>
<dbReference type="PROSITE" id="PS51371">
    <property type="entry name" value="CBS"/>
    <property type="match status" value="2"/>
</dbReference>
<dbReference type="PROSITE" id="PS00487">
    <property type="entry name" value="IMP_DH_GMP_RED"/>
    <property type="match status" value="1"/>
</dbReference>
<dbReference type="Proteomes" id="UP000077856">
    <property type="component" value="Chromosome"/>
</dbReference>
<dbReference type="CDD" id="cd00381">
    <property type="entry name" value="IMPDH"/>
    <property type="match status" value="1"/>
</dbReference>
<evidence type="ECO:0000256" key="18">
    <source>
        <dbReference type="PROSITE-ProRule" id="PRU00703"/>
    </source>
</evidence>
<dbReference type="UniPathway" id="UPA00601">
    <property type="reaction ID" value="UER00295"/>
</dbReference>
<dbReference type="HAMAP" id="MF_01964">
    <property type="entry name" value="IMPDH"/>
    <property type="match status" value="1"/>
</dbReference>
<evidence type="ECO:0000256" key="3">
    <source>
        <dbReference type="ARBA" id="ARBA00011881"/>
    </source>
</evidence>
<protein>
    <recommendedName>
        <fullName evidence="13 20">Inosine-5'-monophosphate dehydrogenase</fullName>
        <shortName evidence="13">IMP dehydrogenase</shortName>
        <shortName evidence="13">IMPD</shortName>
        <shortName evidence="13">IMPDH</shortName>
        <ecNumber evidence="13 20">1.1.1.205</ecNumber>
    </recommendedName>
</protein>
<dbReference type="GO" id="GO:0006177">
    <property type="term" value="P:GMP biosynthetic process"/>
    <property type="evidence" value="ECO:0007669"/>
    <property type="project" value="UniProtKB-UniRule"/>
</dbReference>
<evidence type="ECO:0000256" key="16">
    <source>
        <dbReference type="PIRSR" id="PIRSR000130-3"/>
    </source>
</evidence>
<comment type="pathway">
    <text evidence="13 20">Purine metabolism; XMP biosynthesis via de novo pathway; XMP from IMP: step 1/1.</text>
</comment>
<evidence type="ECO:0000256" key="12">
    <source>
        <dbReference type="ARBA" id="ARBA00048028"/>
    </source>
</evidence>
<evidence type="ECO:0000256" key="19">
    <source>
        <dbReference type="RuleBase" id="RU003927"/>
    </source>
</evidence>
<dbReference type="InterPro" id="IPR001093">
    <property type="entry name" value="IMP_DH_GMPRt"/>
</dbReference>
<dbReference type="GO" id="GO:0046872">
    <property type="term" value="F:metal ion binding"/>
    <property type="evidence" value="ECO:0007669"/>
    <property type="project" value="UniProtKB-UniRule"/>
</dbReference>
<feature type="binding site" evidence="13 15">
    <location>
        <position position="416"/>
    </location>
    <ligand>
        <name>IMP</name>
        <dbReference type="ChEBI" id="CHEBI:58053"/>
    </ligand>
</feature>
<keyword evidence="7 13" id="KW-0658">Purine biosynthesis</keyword>
<evidence type="ECO:0000256" key="1">
    <source>
        <dbReference type="ARBA" id="ARBA00001958"/>
    </source>
</evidence>
<dbReference type="InterPro" id="IPR013785">
    <property type="entry name" value="Aldolase_TIM"/>
</dbReference>
<dbReference type="PIRSF" id="PIRSF000130">
    <property type="entry name" value="IMPDH"/>
    <property type="match status" value="1"/>
</dbReference>
<evidence type="ECO:0000256" key="5">
    <source>
        <dbReference type="ARBA" id="ARBA00022737"/>
    </source>
</evidence>
<dbReference type="eggNOG" id="COG0517">
    <property type="taxonomic scope" value="Bacteria"/>
</dbReference>
<dbReference type="PANTHER" id="PTHR11911:SF111">
    <property type="entry name" value="INOSINE-5'-MONOPHOSPHATE DEHYDROGENASE"/>
    <property type="match status" value="1"/>
</dbReference>
<evidence type="ECO:0000256" key="10">
    <source>
        <dbReference type="ARBA" id="ARBA00023027"/>
    </source>
</evidence>
<dbReference type="GO" id="GO:0006183">
    <property type="term" value="P:GTP biosynthetic process"/>
    <property type="evidence" value="ECO:0007669"/>
    <property type="project" value="TreeGrafter"/>
</dbReference>
<comment type="catalytic activity">
    <reaction evidence="12 13 20">
        <text>IMP + NAD(+) + H2O = XMP + NADH + H(+)</text>
        <dbReference type="Rhea" id="RHEA:11708"/>
        <dbReference type="ChEBI" id="CHEBI:15377"/>
        <dbReference type="ChEBI" id="CHEBI:15378"/>
        <dbReference type="ChEBI" id="CHEBI:57464"/>
        <dbReference type="ChEBI" id="CHEBI:57540"/>
        <dbReference type="ChEBI" id="CHEBI:57945"/>
        <dbReference type="ChEBI" id="CHEBI:58053"/>
        <dbReference type="EC" id="1.1.1.205"/>
    </reaction>
</comment>
<proteinExistence type="inferred from homology"/>
<dbReference type="Pfam" id="PF00478">
    <property type="entry name" value="IMPDH"/>
    <property type="match status" value="1"/>
</dbReference>
<keyword evidence="11 18" id="KW-0129">CBS domain</keyword>
<evidence type="ECO:0000256" key="17">
    <source>
        <dbReference type="PIRSR" id="PIRSR000130-4"/>
    </source>
</evidence>
<dbReference type="SMART" id="SM01240">
    <property type="entry name" value="IMPDH"/>
    <property type="match status" value="1"/>
</dbReference>
<feature type="binding site" description="in other chain" evidence="13 17">
    <location>
        <position position="305"/>
    </location>
    <ligand>
        <name>K(+)</name>
        <dbReference type="ChEBI" id="CHEBI:29103"/>
        <note>ligand shared between two tetrameric partners</note>
    </ligand>
</feature>
<feature type="binding site" evidence="13">
    <location>
        <position position="251"/>
    </location>
    <ligand>
        <name>NAD(+)</name>
        <dbReference type="ChEBI" id="CHEBI:57540"/>
    </ligand>
</feature>
<feature type="domain" description="CBS" evidence="21">
    <location>
        <begin position="157"/>
        <end position="217"/>
    </location>
</feature>
<gene>
    <name evidence="13" type="primary">guaB</name>
    <name evidence="22" type="ORF">A361_00080</name>
</gene>
<dbReference type="GO" id="GO:0000166">
    <property type="term" value="F:nucleotide binding"/>
    <property type="evidence" value="ECO:0007669"/>
    <property type="project" value="UniProtKB-UniRule"/>
</dbReference>
<evidence type="ECO:0000256" key="15">
    <source>
        <dbReference type="PIRSR" id="PIRSR000130-2"/>
    </source>
</evidence>
<dbReference type="GO" id="GO:0003938">
    <property type="term" value="F:IMP dehydrogenase activity"/>
    <property type="evidence" value="ECO:0007669"/>
    <property type="project" value="UniProtKB-UniRule"/>
</dbReference>
<feature type="binding site" description="in other chain" evidence="13 17">
    <location>
        <position position="303"/>
    </location>
    <ligand>
        <name>K(+)</name>
        <dbReference type="ChEBI" id="CHEBI:29103"/>
        <note>ligand shared between two tetrameric partners</note>
    </ligand>
</feature>
<dbReference type="AlphaFoldDB" id="A0A161IWI8"/>
<dbReference type="InterPro" id="IPR005990">
    <property type="entry name" value="IMP_DH"/>
</dbReference>
<name>A0A161IWI8_9BACI</name>
<feature type="binding site" evidence="13 15">
    <location>
        <position position="306"/>
    </location>
    <ligand>
        <name>IMP</name>
        <dbReference type="ChEBI" id="CHEBI:58053"/>
    </ligand>
</feature>
<feature type="binding site" description="in other chain" evidence="13 17">
    <location>
        <position position="308"/>
    </location>
    <ligand>
        <name>K(+)</name>
        <dbReference type="ChEBI" id="CHEBI:29103"/>
        <note>ligand shared between two tetrameric partners</note>
    </ligand>
</feature>
<evidence type="ECO:0000256" key="2">
    <source>
        <dbReference type="ARBA" id="ARBA00005502"/>
    </source>
</evidence>
<dbReference type="Pfam" id="PF00571">
    <property type="entry name" value="CBS"/>
    <property type="match status" value="2"/>
</dbReference>
<dbReference type="STRING" id="1196031.A361_00080"/>
<comment type="caution">
    <text evidence="13">Lacks conserved residue(s) required for the propagation of feature annotation.</text>
</comment>
<feature type="binding site" evidence="13 16">
    <location>
        <begin position="301"/>
        <end position="303"/>
    </location>
    <ligand>
        <name>NAD(+)</name>
        <dbReference type="ChEBI" id="CHEBI:57540"/>
    </ligand>
</feature>
<dbReference type="InterPro" id="IPR015875">
    <property type="entry name" value="IMP_DH/GMP_Rdtase_CS"/>
</dbReference>
<evidence type="ECO:0000256" key="20">
    <source>
        <dbReference type="RuleBase" id="RU003928"/>
    </source>
</evidence>
<keyword evidence="4 13" id="KW-0479">Metal-binding</keyword>
<dbReference type="RefSeq" id="WP_009336762.1">
    <property type="nucleotide sequence ID" value="NZ_CP015506.1"/>
</dbReference>
<feature type="binding site" evidence="13">
    <location>
        <position position="471"/>
    </location>
    <ligand>
        <name>K(+)</name>
        <dbReference type="ChEBI" id="CHEBI:29103"/>
        <note>ligand shared between two tetrameric partners</note>
    </ligand>
</feature>
<evidence type="ECO:0000256" key="11">
    <source>
        <dbReference type="ARBA" id="ARBA00023122"/>
    </source>
</evidence>
<comment type="function">
    <text evidence="13">Catalyzes the conversion of inosine 5'-phosphate (IMP) to xanthosine 5'-phosphate (XMP), the first committed and rate-limiting step in the de novo synthesis of guanine nucleotides, and therefore plays an important role in the regulation of cell growth.</text>
</comment>
<comment type="activity regulation">
    <text evidence="13">Mycophenolic acid (MPA) is a non-competitive inhibitor that prevents formation of the closed enzyme conformation by binding to the same site as the amobile flap. In contrast, mizoribine monophosphate (MZP) is a competitive inhibitor that induces the closed conformation. MPA is a potent inhibitor of mammalian IMPDHs but a poor inhibitor of the bacterial enzymes. MZP is a more potent inhibitor of bacterial IMPDH.</text>
</comment>
<evidence type="ECO:0000259" key="21">
    <source>
        <dbReference type="PROSITE" id="PS51371"/>
    </source>
</evidence>
<dbReference type="CDD" id="cd04601">
    <property type="entry name" value="CBS_pair_IMPDH"/>
    <property type="match status" value="1"/>
</dbReference>
<dbReference type="InterPro" id="IPR000644">
    <property type="entry name" value="CBS_dom"/>
</dbReference>
<evidence type="ECO:0000256" key="4">
    <source>
        <dbReference type="ARBA" id="ARBA00022723"/>
    </source>
</evidence>
<evidence type="ECO:0000313" key="22">
    <source>
        <dbReference type="EMBL" id="AND37655.1"/>
    </source>
</evidence>
<comment type="cofactor">
    <cofactor evidence="1 13">
        <name>K(+)</name>
        <dbReference type="ChEBI" id="CHEBI:29103"/>
    </cofactor>
</comment>
<dbReference type="NCBIfam" id="TIGR01302">
    <property type="entry name" value="IMP_dehydrog"/>
    <property type="match status" value="1"/>
</dbReference>
<dbReference type="eggNOG" id="COG0516">
    <property type="taxonomic scope" value="Bacteria"/>
</dbReference>
<keyword evidence="10 13" id="KW-0520">NAD</keyword>
<evidence type="ECO:0000313" key="23">
    <source>
        <dbReference type="Proteomes" id="UP000077856"/>
    </source>
</evidence>
<feature type="binding site" evidence="13">
    <location>
        <position position="470"/>
    </location>
    <ligand>
        <name>K(+)</name>
        <dbReference type="ChEBI" id="CHEBI:29103"/>
        <note>ligand shared between two tetrameric partners</note>
    </ligand>
</feature>
<feature type="binding site" evidence="13 15">
    <location>
        <begin position="388"/>
        <end position="392"/>
    </location>
    <ligand>
        <name>IMP</name>
        <dbReference type="ChEBI" id="CHEBI:58053"/>
    </ligand>
</feature>
<organism evidence="22 23">
    <name type="scientific">Cytobacillus oceanisediminis 2691</name>
    <dbReference type="NCBI Taxonomy" id="1196031"/>
    <lineage>
        <taxon>Bacteria</taxon>
        <taxon>Bacillati</taxon>
        <taxon>Bacillota</taxon>
        <taxon>Bacilli</taxon>
        <taxon>Bacillales</taxon>
        <taxon>Bacillaceae</taxon>
        <taxon>Cytobacillus</taxon>
    </lineage>
</organism>